<accession>A0AAJ5WTM9</accession>
<feature type="compositionally biased region" description="Polar residues" evidence="1">
    <location>
        <begin position="252"/>
        <end position="263"/>
    </location>
</feature>
<gene>
    <name evidence="2" type="ORF">P0Y53_17375</name>
</gene>
<dbReference type="EMBL" id="CP119311">
    <property type="protein sequence ID" value="WEK34260.1"/>
    <property type="molecule type" value="Genomic_DNA"/>
</dbReference>
<dbReference type="PROSITE" id="PS51257">
    <property type="entry name" value="PROKAR_LIPOPROTEIN"/>
    <property type="match status" value="1"/>
</dbReference>
<name>A0AAJ5WTM9_9BACT</name>
<dbReference type="InterPro" id="IPR025345">
    <property type="entry name" value="DUF4249"/>
</dbReference>
<evidence type="ECO:0000256" key="1">
    <source>
        <dbReference type="SAM" id="MobiDB-lite"/>
    </source>
</evidence>
<evidence type="ECO:0000313" key="3">
    <source>
        <dbReference type="Proteomes" id="UP001220610"/>
    </source>
</evidence>
<evidence type="ECO:0000313" key="2">
    <source>
        <dbReference type="EMBL" id="WEK34260.1"/>
    </source>
</evidence>
<sequence>MKYIISLLSLGFLLVSCEKTVDLKYKSNQSALIIEGNITNEAGPYTVKITRSIPLREKGSYPTVDNAEVSISDNEGHSETLTPQGNGVYHTSTIAGVEGRTYTLTVKTDNQTYTAQSTMPQRVPFDSVKIEPIVFAGETEYNLIPVYTDPIARGNNYRLVLSVNNKLVNQHFVQKDEVKNGVVNTQRLEVNDDDLELKIGDGISIQLQCIDKNVALYYTTLMLIGDSGPGGGTTPNNPPNNISNGALGVFSAHTTETRSTTIQ</sequence>
<protein>
    <submittedName>
        <fullName evidence="2">DUF4249 family protein</fullName>
    </submittedName>
</protein>
<feature type="region of interest" description="Disordered" evidence="1">
    <location>
        <begin position="229"/>
        <end position="263"/>
    </location>
</feature>
<reference evidence="2" key="1">
    <citation type="submission" date="2023-03" db="EMBL/GenBank/DDBJ databases">
        <title>Andean soil-derived lignocellulolytic bacterial consortium as a source of novel taxa and putative plastic-active enzymes.</title>
        <authorList>
            <person name="Diaz-Garcia L."/>
            <person name="Chuvochina M."/>
            <person name="Feuerriegel G."/>
            <person name="Bunk B."/>
            <person name="Sproer C."/>
            <person name="Streit W.R."/>
            <person name="Rodriguez L.M."/>
            <person name="Overmann J."/>
            <person name="Jimenez D.J."/>
        </authorList>
    </citation>
    <scope>NUCLEOTIDE SEQUENCE</scope>
    <source>
        <strain evidence="2">MAG 7</strain>
    </source>
</reference>
<dbReference type="Proteomes" id="UP001220610">
    <property type="component" value="Chromosome"/>
</dbReference>
<organism evidence="2 3">
    <name type="scientific">Candidatus Pseudobacter hemicellulosilyticus</name>
    <dbReference type="NCBI Taxonomy" id="3121375"/>
    <lineage>
        <taxon>Bacteria</taxon>
        <taxon>Pseudomonadati</taxon>
        <taxon>Bacteroidota</taxon>
        <taxon>Chitinophagia</taxon>
        <taxon>Chitinophagales</taxon>
        <taxon>Chitinophagaceae</taxon>
        <taxon>Pseudobacter</taxon>
    </lineage>
</organism>
<proteinExistence type="predicted"/>
<dbReference type="AlphaFoldDB" id="A0AAJ5WTM9"/>
<dbReference type="Pfam" id="PF14054">
    <property type="entry name" value="DUF4249"/>
    <property type="match status" value="1"/>
</dbReference>